<keyword evidence="2" id="KW-1185">Reference proteome</keyword>
<evidence type="ECO:0000313" key="1">
    <source>
        <dbReference type="EMBL" id="MDY8108289.1"/>
    </source>
</evidence>
<reference evidence="1 2" key="1">
    <citation type="submission" date="2023-12" db="EMBL/GenBank/DDBJ databases">
        <title>Description of Novel Strain Fulvimarina sp. 2208YS6-2-32 isolated from Uroteuthis (Photololigo) edulis.</title>
        <authorList>
            <person name="Park J.-S."/>
        </authorList>
    </citation>
    <scope>NUCLEOTIDE SEQUENCE [LARGE SCALE GENOMIC DNA]</scope>
    <source>
        <strain evidence="1 2">2208YS6-2-32</strain>
    </source>
</reference>
<protein>
    <submittedName>
        <fullName evidence="1">ATP-binding protein</fullName>
    </submittedName>
</protein>
<keyword evidence="1" id="KW-0547">Nucleotide-binding</keyword>
<proteinExistence type="predicted"/>
<comment type="caution">
    <text evidence="1">The sequence shown here is derived from an EMBL/GenBank/DDBJ whole genome shotgun (WGS) entry which is preliminary data.</text>
</comment>
<dbReference type="Pfam" id="PF13479">
    <property type="entry name" value="AAA_24"/>
    <property type="match status" value="1"/>
</dbReference>
<dbReference type="InterPro" id="IPR027417">
    <property type="entry name" value="P-loop_NTPase"/>
</dbReference>
<gene>
    <name evidence="1" type="ORF">U0C82_03880</name>
</gene>
<dbReference type="RefSeq" id="WP_322185738.1">
    <property type="nucleotide sequence ID" value="NZ_JAXLPB010000001.1"/>
</dbReference>
<organism evidence="1 2">
    <name type="scientific">Fulvimarina uroteuthidis</name>
    <dbReference type="NCBI Taxonomy" id="3098149"/>
    <lineage>
        <taxon>Bacteria</taxon>
        <taxon>Pseudomonadati</taxon>
        <taxon>Pseudomonadota</taxon>
        <taxon>Alphaproteobacteria</taxon>
        <taxon>Hyphomicrobiales</taxon>
        <taxon>Aurantimonadaceae</taxon>
        <taxon>Fulvimarina</taxon>
    </lineage>
</organism>
<keyword evidence="1" id="KW-0067">ATP-binding</keyword>
<dbReference type="EMBL" id="JAXLPB010000001">
    <property type="protein sequence ID" value="MDY8108289.1"/>
    <property type="molecule type" value="Genomic_DNA"/>
</dbReference>
<dbReference type="GO" id="GO:0005524">
    <property type="term" value="F:ATP binding"/>
    <property type="evidence" value="ECO:0007669"/>
    <property type="project" value="UniProtKB-KW"/>
</dbReference>
<evidence type="ECO:0000313" key="2">
    <source>
        <dbReference type="Proteomes" id="UP001294412"/>
    </source>
</evidence>
<dbReference type="SUPFAM" id="SSF52540">
    <property type="entry name" value="P-loop containing nucleoside triphosphate hydrolases"/>
    <property type="match status" value="1"/>
</dbReference>
<sequence length="273" mass="29971">MAIQLSDLRTMRADKPPRILIYGNEGVGKTTLASEFPSAVFLQCEEGTPGEVELNSFGFLPDFNSVIEAMTALYDGEHDHKTLVVDSVTALQAHIFAEVCRRGDEHGNPKARIEDFGYGKGYANAKPVLREFQDGCDALRRDRGMSIVLIAHSVVTTFNDPETQAYDRYEIDMHKQLNGQLTRDLDAILLLKKPVNMKVEDGKGFNQKRARAEGSASTIKIHAVGKPAFVAKNRYGIPAELMFNRGEGFAALSQYLPAPADADANAEPIKNAA</sequence>
<dbReference type="Proteomes" id="UP001294412">
    <property type="component" value="Unassembled WGS sequence"/>
</dbReference>
<accession>A0ABU5HYU3</accession>
<name>A0ABU5HYU3_9HYPH</name>